<proteinExistence type="predicted"/>
<organism evidence="1 2">
    <name type="scientific">Colocasia esculenta</name>
    <name type="common">Wild taro</name>
    <name type="synonym">Arum esculentum</name>
    <dbReference type="NCBI Taxonomy" id="4460"/>
    <lineage>
        <taxon>Eukaryota</taxon>
        <taxon>Viridiplantae</taxon>
        <taxon>Streptophyta</taxon>
        <taxon>Embryophyta</taxon>
        <taxon>Tracheophyta</taxon>
        <taxon>Spermatophyta</taxon>
        <taxon>Magnoliopsida</taxon>
        <taxon>Liliopsida</taxon>
        <taxon>Araceae</taxon>
        <taxon>Aroideae</taxon>
        <taxon>Colocasieae</taxon>
        <taxon>Colocasia</taxon>
    </lineage>
</organism>
<sequence>MSFRTCWGRVEKFLVAGEQEIIHTKPFFFPVVSAATCTNHHLEVDQRWSIRLAEAREEEMQCIFDDDSSVENRSNLNCDNASLRHALHCQEIFWAQKARVQWINDGDKNTAFYHVVVLGRATLINSVLKSIPVYTAAAISIPKTVVTYIEKACALVVVSLPMKT</sequence>
<evidence type="ECO:0000313" key="2">
    <source>
        <dbReference type="Proteomes" id="UP000652761"/>
    </source>
</evidence>
<name>A0A843W7G6_COLES</name>
<dbReference type="EMBL" id="NMUH01002470">
    <property type="protein sequence ID" value="MQM00174.1"/>
    <property type="molecule type" value="Genomic_DNA"/>
</dbReference>
<protein>
    <submittedName>
        <fullName evidence="1">Uncharacterized protein</fullName>
    </submittedName>
</protein>
<accession>A0A843W7G6</accession>
<evidence type="ECO:0000313" key="1">
    <source>
        <dbReference type="EMBL" id="MQM00174.1"/>
    </source>
</evidence>
<dbReference type="AlphaFoldDB" id="A0A843W7G6"/>
<dbReference type="Proteomes" id="UP000652761">
    <property type="component" value="Unassembled WGS sequence"/>
</dbReference>
<comment type="caution">
    <text evidence="1">The sequence shown here is derived from an EMBL/GenBank/DDBJ whole genome shotgun (WGS) entry which is preliminary data.</text>
</comment>
<gene>
    <name evidence="1" type="ORF">Taro_032906</name>
</gene>
<keyword evidence="2" id="KW-1185">Reference proteome</keyword>
<reference evidence="1" key="1">
    <citation type="submission" date="2017-07" db="EMBL/GenBank/DDBJ databases">
        <title>Taro Niue Genome Assembly and Annotation.</title>
        <authorList>
            <person name="Atibalentja N."/>
            <person name="Keating K."/>
            <person name="Fields C.J."/>
        </authorList>
    </citation>
    <scope>NUCLEOTIDE SEQUENCE</scope>
    <source>
        <strain evidence="1">Niue_2</strain>
        <tissue evidence="1">Leaf</tissue>
    </source>
</reference>
<dbReference type="OrthoDB" id="1001975at2759"/>